<proteinExistence type="predicted"/>
<dbReference type="InterPro" id="IPR013783">
    <property type="entry name" value="Ig-like_fold"/>
</dbReference>
<dbReference type="OrthoDB" id="8963224at2759"/>
<dbReference type="EMBL" id="JAFJMO010000003">
    <property type="protein sequence ID" value="KAJ8281600.1"/>
    <property type="molecule type" value="Genomic_DNA"/>
</dbReference>
<dbReference type="InterPro" id="IPR036179">
    <property type="entry name" value="Ig-like_dom_sf"/>
</dbReference>
<sequence>MGVRAFHTCCMLLSLFSGESCGQTIYGTVGEDVYLHLRETNGRSFHDIQWSYQNKLLAKTESSIKSFAEVVSNGTLKLHTVRRNYSGVYTAKAYDDQGIFTFNESSYLFVMDPPVVELVFCTLEVSVFHCVGENGPDAVYEWRVSIQNQGHRTVSNHTGKYLALKYSSGNISCTLKIGNFNSQSETYSLFCKESGLSGPELKWCVSMEVLVMLGLLCFMMCGISVAVQICLKQRNSNVTSEARSLSVEMAQDDGIVYSEVRVGKQRK</sequence>
<keyword evidence="1" id="KW-0472">Membrane</keyword>
<organism evidence="3 4">
    <name type="scientific">Conger conger</name>
    <name type="common">Conger eel</name>
    <name type="synonym">Muraena conger</name>
    <dbReference type="NCBI Taxonomy" id="82655"/>
    <lineage>
        <taxon>Eukaryota</taxon>
        <taxon>Metazoa</taxon>
        <taxon>Chordata</taxon>
        <taxon>Craniata</taxon>
        <taxon>Vertebrata</taxon>
        <taxon>Euteleostomi</taxon>
        <taxon>Actinopterygii</taxon>
        <taxon>Neopterygii</taxon>
        <taxon>Teleostei</taxon>
        <taxon>Anguilliformes</taxon>
        <taxon>Congridae</taxon>
        <taxon>Conger</taxon>
    </lineage>
</organism>
<dbReference type="Proteomes" id="UP001152803">
    <property type="component" value="Unassembled WGS sequence"/>
</dbReference>
<name>A0A9Q1DTL6_CONCO</name>
<evidence type="ECO:0000313" key="3">
    <source>
        <dbReference type="EMBL" id="KAJ8281600.1"/>
    </source>
</evidence>
<evidence type="ECO:0008006" key="5">
    <source>
        <dbReference type="Google" id="ProtNLM"/>
    </source>
</evidence>
<gene>
    <name evidence="3" type="ORF">COCON_G00041190</name>
</gene>
<protein>
    <recommendedName>
        <fullName evidence="5">Ig-like domain-containing protein</fullName>
    </recommendedName>
</protein>
<dbReference type="Gene3D" id="2.60.40.10">
    <property type="entry name" value="Immunoglobulins"/>
    <property type="match status" value="1"/>
</dbReference>
<keyword evidence="1" id="KW-0812">Transmembrane</keyword>
<dbReference type="AlphaFoldDB" id="A0A9Q1DTL6"/>
<keyword evidence="2" id="KW-0732">Signal</keyword>
<feature type="signal peptide" evidence="2">
    <location>
        <begin position="1"/>
        <end position="22"/>
    </location>
</feature>
<feature type="chain" id="PRO_5040255756" description="Ig-like domain-containing protein" evidence="2">
    <location>
        <begin position="23"/>
        <end position="267"/>
    </location>
</feature>
<keyword evidence="1" id="KW-1133">Transmembrane helix</keyword>
<dbReference type="SUPFAM" id="SSF48726">
    <property type="entry name" value="Immunoglobulin"/>
    <property type="match status" value="1"/>
</dbReference>
<reference evidence="3" key="1">
    <citation type="journal article" date="2023" name="Science">
        <title>Genome structures resolve the early diversification of teleost fishes.</title>
        <authorList>
            <person name="Parey E."/>
            <person name="Louis A."/>
            <person name="Montfort J."/>
            <person name="Bouchez O."/>
            <person name="Roques C."/>
            <person name="Iampietro C."/>
            <person name="Lluch J."/>
            <person name="Castinel A."/>
            <person name="Donnadieu C."/>
            <person name="Desvignes T."/>
            <person name="Floi Bucao C."/>
            <person name="Jouanno E."/>
            <person name="Wen M."/>
            <person name="Mejri S."/>
            <person name="Dirks R."/>
            <person name="Jansen H."/>
            <person name="Henkel C."/>
            <person name="Chen W.J."/>
            <person name="Zahm M."/>
            <person name="Cabau C."/>
            <person name="Klopp C."/>
            <person name="Thompson A.W."/>
            <person name="Robinson-Rechavi M."/>
            <person name="Braasch I."/>
            <person name="Lecointre G."/>
            <person name="Bobe J."/>
            <person name="Postlethwait J.H."/>
            <person name="Berthelot C."/>
            <person name="Roest Crollius H."/>
            <person name="Guiguen Y."/>
        </authorList>
    </citation>
    <scope>NUCLEOTIDE SEQUENCE</scope>
    <source>
        <strain evidence="3">Concon-B</strain>
    </source>
</reference>
<evidence type="ECO:0000313" key="4">
    <source>
        <dbReference type="Proteomes" id="UP001152803"/>
    </source>
</evidence>
<evidence type="ECO:0000256" key="2">
    <source>
        <dbReference type="SAM" id="SignalP"/>
    </source>
</evidence>
<evidence type="ECO:0000256" key="1">
    <source>
        <dbReference type="SAM" id="Phobius"/>
    </source>
</evidence>
<feature type="transmembrane region" description="Helical" evidence="1">
    <location>
        <begin position="209"/>
        <end position="231"/>
    </location>
</feature>
<accession>A0A9Q1DTL6</accession>
<comment type="caution">
    <text evidence="3">The sequence shown here is derived from an EMBL/GenBank/DDBJ whole genome shotgun (WGS) entry which is preliminary data.</text>
</comment>
<keyword evidence="4" id="KW-1185">Reference proteome</keyword>